<evidence type="ECO:0000256" key="2">
    <source>
        <dbReference type="ARBA" id="ARBA00022630"/>
    </source>
</evidence>
<name>A0A2T0T2N4_9PSEU</name>
<dbReference type="InterPro" id="IPR002938">
    <property type="entry name" value="FAD-bd"/>
</dbReference>
<dbReference type="PRINTS" id="PR00420">
    <property type="entry name" value="RNGMNOXGNASE"/>
</dbReference>
<dbReference type="PANTHER" id="PTHR43004">
    <property type="entry name" value="TRK SYSTEM POTASSIUM UPTAKE PROTEIN"/>
    <property type="match status" value="1"/>
</dbReference>
<evidence type="ECO:0000313" key="6">
    <source>
        <dbReference type="EMBL" id="PRY39904.1"/>
    </source>
</evidence>
<dbReference type="GO" id="GO:0016709">
    <property type="term" value="F:oxidoreductase activity, acting on paired donors, with incorporation or reduction of molecular oxygen, NAD(P)H as one donor, and incorporation of one atom of oxygen"/>
    <property type="evidence" value="ECO:0007669"/>
    <property type="project" value="UniProtKB-ARBA"/>
</dbReference>
<dbReference type="Pfam" id="PF01494">
    <property type="entry name" value="FAD_binding_3"/>
    <property type="match status" value="1"/>
</dbReference>
<evidence type="ECO:0000259" key="5">
    <source>
        <dbReference type="Pfam" id="PF01494"/>
    </source>
</evidence>
<evidence type="ECO:0000256" key="1">
    <source>
        <dbReference type="ARBA" id="ARBA00001974"/>
    </source>
</evidence>
<keyword evidence="7" id="KW-1185">Reference proteome</keyword>
<dbReference type="Pfam" id="PF21274">
    <property type="entry name" value="Rng_hyd_C"/>
    <property type="match status" value="1"/>
</dbReference>
<dbReference type="AlphaFoldDB" id="A0A2T0T2N4"/>
<evidence type="ECO:0000256" key="3">
    <source>
        <dbReference type="ARBA" id="ARBA00022827"/>
    </source>
</evidence>
<feature type="region of interest" description="Disordered" evidence="4">
    <location>
        <begin position="508"/>
        <end position="531"/>
    </location>
</feature>
<dbReference type="Gene3D" id="3.30.9.10">
    <property type="entry name" value="D-Amino Acid Oxidase, subunit A, domain 2"/>
    <property type="match status" value="1"/>
</dbReference>
<dbReference type="Proteomes" id="UP000239494">
    <property type="component" value="Unassembled WGS sequence"/>
</dbReference>
<dbReference type="Gene3D" id="3.50.50.60">
    <property type="entry name" value="FAD/NAD(P)-binding domain"/>
    <property type="match status" value="1"/>
</dbReference>
<organism evidence="6 7">
    <name type="scientific">Umezawaea tangerina</name>
    <dbReference type="NCBI Taxonomy" id="84725"/>
    <lineage>
        <taxon>Bacteria</taxon>
        <taxon>Bacillati</taxon>
        <taxon>Actinomycetota</taxon>
        <taxon>Actinomycetes</taxon>
        <taxon>Pseudonocardiales</taxon>
        <taxon>Pseudonocardiaceae</taxon>
        <taxon>Umezawaea</taxon>
    </lineage>
</organism>
<comment type="cofactor">
    <cofactor evidence="1">
        <name>FAD</name>
        <dbReference type="ChEBI" id="CHEBI:57692"/>
    </cofactor>
</comment>
<dbReference type="InterPro" id="IPR050641">
    <property type="entry name" value="RIFMO-like"/>
</dbReference>
<keyword evidence="2" id="KW-0285">Flavoprotein</keyword>
<evidence type="ECO:0000313" key="7">
    <source>
        <dbReference type="Proteomes" id="UP000239494"/>
    </source>
</evidence>
<protein>
    <submittedName>
        <fullName evidence="6">2-polyprenyl-6-methoxyphenol hydroxylase-like FAD-dependent oxidoreductase</fullName>
    </submittedName>
</protein>
<dbReference type="EMBL" id="PVTF01000007">
    <property type="protein sequence ID" value="PRY39904.1"/>
    <property type="molecule type" value="Genomic_DNA"/>
</dbReference>
<keyword evidence="3" id="KW-0274">FAD</keyword>
<feature type="domain" description="FAD-binding" evidence="5">
    <location>
        <begin position="5"/>
        <end position="355"/>
    </location>
</feature>
<reference evidence="6 7" key="1">
    <citation type="submission" date="2018-03" db="EMBL/GenBank/DDBJ databases">
        <title>Genomic Encyclopedia of Archaeal and Bacterial Type Strains, Phase II (KMG-II): from individual species to whole genera.</title>
        <authorList>
            <person name="Goeker M."/>
        </authorList>
    </citation>
    <scope>NUCLEOTIDE SEQUENCE [LARGE SCALE GENOMIC DNA]</scope>
    <source>
        <strain evidence="6 7">DSM 44720</strain>
    </source>
</reference>
<dbReference type="OrthoDB" id="4246007at2"/>
<dbReference type="PANTHER" id="PTHR43004:SF19">
    <property type="entry name" value="BINDING MONOOXYGENASE, PUTATIVE (JCVI)-RELATED"/>
    <property type="match status" value="1"/>
</dbReference>
<dbReference type="InterPro" id="IPR036188">
    <property type="entry name" value="FAD/NAD-bd_sf"/>
</dbReference>
<dbReference type="RefSeq" id="WP_106189784.1">
    <property type="nucleotide sequence ID" value="NZ_PVTF01000007.1"/>
</dbReference>
<sequence length="531" mass="56526">MTTRIPVLICGGGIAGLTAALELHRQGVRAVLVEKHADTSPLPKARRIDPRSTEVFRLLGLADEVDRASAPLAGFDDVLVGPTMAEARAPENMAARRGLADRMSALSPAPNVLCPQNVLEPVLRRAAEERSVSVRFGTELVSFTQDDTGVTALLRPVDGDPYELTADYLIAADGARSPIRTSLGIPLGGHGHLADNLDLYFRADLTDLARARPFNLCRITNPELPGAFLSVNGTDRWLFSTSDFPDAAGLDDEDWHDLLRTAIGVPDVEVDLLGRMPWESAMRVADRFATGRVFLVGDAAHVMPPMAAAGANTAIADAANLSWKLAAVLDGTAGPALLDTYHVERHPVGYATAERSSQVVGNVGDMLSSFGQGANQSGDRMATLFGTQYTDGALIPDNRGPAPTDHYAPAGRPGTRIPHAWLDFTTSTVDLAEPGLTLVSGPHDERWSTEARHLGLRHVRVQVQSWLDEVALPADGALLLRPDTIIAWHSTSNVPLADALARILATASPDEQDRQGDATGGMFGTATAATP</sequence>
<dbReference type="Gene3D" id="3.40.30.120">
    <property type="match status" value="1"/>
</dbReference>
<accession>A0A2T0T2N4</accession>
<dbReference type="SUPFAM" id="SSF51905">
    <property type="entry name" value="FAD/NAD(P)-binding domain"/>
    <property type="match status" value="1"/>
</dbReference>
<evidence type="ECO:0000256" key="4">
    <source>
        <dbReference type="SAM" id="MobiDB-lite"/>
    </source>
</evidence>
<comment type="caution">
    <text evidence="6">The sequence shown here is derived from an EMBL/GenBank/DDBJ whole genome shotgun (WGS) entry which is preliminary data.</text>
</comment>
<proteinExistence type="predicted"/>
<gene>
    <name evidence="6" type="ORF">CLV43_107491</name>
</gene>
<dbReference type="GO" id="GO:0071949">
    <property type="term" value="F:FAD binding"/>
    <property type="evidence" value="ECO:0007669"/>
    <property type="project" value="InterPro"/>
</dbReference>